<dbReference type="GO" id="GO:0061799">
    <property type="term" value="F:cyclic pyranopterin monophosphate synthase activity"/>
    <property type="evidence" value="ECO:0007669"/>
    <property type="project" value="TreeGrafter"/>
</dbReference>
<dbReference type="Gene3D" id="3.20.20.70">
    <property type="entry name" value="Aldolase class I"/>
    <property type="match status" value="1"/>
</dbReference>
<dbReference type="GO" id="GO:0046872">
    <property type="term" value="F:metal ion binding"/>
    <property type="evidence" value="ECO:0007669"/>
    <property type="project" value="UniProtKB-KW"/>
</dbReference>
<evidence type="ECO:0000256" key="3">
    <source>
        <dbReference type="ARBA" id="ARBA00012167"/>
    </source>
</evidence>
<name>A0A6A6HTL5_9PLEO</name>
<dbReference type="GeneID" id="54583837"/>
<keyword evidence="4" id="KW-0004">4Fe-4S</keyword>
<evidence type="ECO:0000256" key="6">
    <source>
        <dbReference type="ARBA" id="ARBA00022723"/>
    </source>
</evidence>
<dbReference type="CDD" id="cd01335">
    <property type="entry name" value="Radical_SAM"/>
    <property type="match status" value="1"/>
</dbReference>
<dbReference type="InterPro" id="IPR013483">
    <property type="entry name" value="MoaA"/>
</dbReference>
<keyword evidence="5" id="KW-0949">S-adenosyl-L-methionine</keyword>
<evidence type="ECO:0000256" key="14">
    <source>
        <dbReference type="ARBA" id="ARBA00048697"/>
    </source>
</evidence>
<dbReference type="SUPFAM" id="SSF102114">
    <property type="entry name" value="Radical SAM enzymes"/>
    <property type="match status" value="1"/>
</dbReference>
<dbReference type="GO" id="GO:0006777">
    <property type="term" value="P:Mo-molybdopterin cofactor biosynthetic process"/>
    <property type="evidence" value="ECO:0007669"/>
    <property type="project" value="UniProtKB-KW"/>
</dbReference>
<dbReference type="SMART" id="SM00729">
    <property type="entry name" value="Elp3"/>
    <property type="match status" value="1"/>
</dbReference>
<dbReference type="GO" id="GO:0061798">
    <property type="term" value="F:GTP 3',8'-cyclase activity"/>
    <property type="evidence" value="ECO:0007669"/>
    <property type="project" value="UniProtKB-EC"/>
</dbReference>
<accession>A0A6A6HTL5</accession>
<evidence type="ECO:0000256" key="10">
    <source>
        <dbReference type="ARBA" id="ARBA00023128"/>
    </source>
</evidence>
<feature type="domain" description="Radical SAM core" evidence="15">
    <location>
        <begin position="91"/>
        <end position="310"/>
    </location>
</feature>
<organism evidence="16 17">
    <name type="scientific">Trematosphaeria pertusa</name>
    <dbReference type="NCBI Taxonomy" id="390896"/>
    <lineage>
        <taxon>Eukaryota</taxon>
        <taxon>Fungi</taxon>
        <taxon>Dikarya</taxon>
        <taxon>Ascomycota</taxon>
        <taxon>Pezizomycotina</taxon>
        <taxon>Dothideomycetes</taxon>
        <taxon>Pleosporomycetidae</taxon>
        <taxon>Pleosporales</taxon>
        <taxon>Massarineae</taxon>
        <taxon>Trematosphaeriaceae</taxon>
        <taxon>Trematosphaeria</taxon>
    </lineage>
</organism>
<evidence type="ECO:0000256" key="13">
    <source>
        <dbReference type="ARBA" id="ARBA00023239"/>
    </source>
</evidence>
<dbReference type="SFLD" id="SFLDG01386">
    <property type="entry name" value="main_SPASM_domain-containing"/>
    <property type="match status" value="1"/>
</dbReference>
<comment type="pathway">
    <text evidence="2">Cofactor biosynthesis; molybdopterin biosynthesis.</text>
</comment>
<keyword evidence="17" id="KW-1185">Reference proteome</keyword>
<gene>
    <name evidence="16" type="ORF">BU26DRAFT_525440</name>
</gene>
<comment type="cofactor">
    <cofactor evidence="1">
        <name>[4Fe-4S] cluster</name>
        <dbReference type="ChEBI" id="CHEBI:49883"/>
    </cofactor>
</comment>
<evidence type="ECO:0000313" key="16">
    <source>
        <dbReference type="EMBL" id="KAF2241249.1"/>
    </source>
</evidence>
<evidence type="ECO:0000259" key="15">
    <source>
        <dbReference type="PROSITE" id="PS51918"/>
    </source>
</evidence>
<dbReference type="RefSeq" id="XP_033676253.1">
    <property type="nucleotide sequence ID" value="XM_033830507.1"/>
</dbReference>
<sequence>MAPMVSIRPGPTAARCWAAAGRGERFLRPSIRAPRTARGVATNAAVQETGVEYPGGVVPTVPVPIAQRPNLQERKEAIRNAKPFSEFLTDSFNRQHDYLRISITERCNLRCLYCMPEEGVPLSPPAHMLTTPEIFYLSSLFVSQGVTKIRLTGGEPTVRRDIVPLMQSIGMLRSKGLRELALTTNGISLHRKLDAMVEAGLTGVNLSLDTLDPFQFQIMTRRKGFDAVMRSIDRILEMKKLGANIKLKVNCVVMRGLNERDIIPFVEMGREKDIEVRFIEYMPFGGNKWSQGKMISFQEMLDIIRTKYPSLRSVPGHKNDTSKTYGVPGFVGKVGFITSMTNDFCGTCNRLRITSDGNLKVCLHGNAEVSLRDLLRQDNNGEPIDQEAFERIKQIEMDRRDGLLSDETILGWGQREQELLQVIGAAVKRKAEKHADMGDLENMTNRPMILIGG</sequence>
<dbReference type="InterPro" id="IPR010505">
    <property type="entry name" value="MoaA_twitch"/>
</dbReference>
<dbReference type="InterPro" id="IPR013785">
    <property type="entry name" value="Aldolase_TIM"/>
</dbReference>
<proteinExistence type="predicted"/>
<evidence type="ECO:0000256" key="12">
    <source>
        <dbReference type="ARBA" id="ARBA00023150"/>
    </source>
</evidence>
<dbReference type="Pfam" id="PF06463">
    <property type="entry name" value="Mob_synth_C"/>
    <property type="match status" value="1"/>
</dbReference>
<evidence type="ECO:0000256" key="11">
    <source>
        <dbReference type="ARBA" id="ARBA00023134"/>
    </source>
</evidence>
<dbReference type="InterPro" id="IPR006638">
    <property type="entry name" value="Elp3/MiaA/NifB-like_rSAM"/>
</dbReference>
<keyword evidence="6" id="KW-0479">Metal-binding</keyword>
<keyword evidence="13" id="KW-0456">Lyase</keyword>
<evidence type="ECO:0000256" key="4">
    <source>
        <dbReference type="ARBA" id="ARBA00022485"/>
    </source>
</evidence>
<reference evidence="16" key="1">
    <citation type="journal article" date="2020" name="Stud. Mycol.">
        <title>101 Dothideomycetes genomes: a test case for predicting lifestyles and emergence of pathogens.</title>
        <authorList>
            <person name="Haridas S."/>
            <person name="Albert R."/>
            <person name="Binder M."/>
            <person name="Bloem J."/>
            <person name="Labutti K."/>
            <person name="Salamov A."/>
            <person name="Andreopoulos B."/>
            <person name="Baker S."/>
            <person name="Barry K."/>
            <person name="Bills G."/>
            <person name="Bluhm B."/>
            <person name="Cannon C."/>
            <person name="Castanera R."/>
            <person name="Culley D."/>
            <person name="Daum C."/>
            <person name="Ezra D."/>
            <person name="Gonzalez J."/>
            <person name="Henrissat B."/>
            <person name="Kuo A."/>
            <person name="Liang C."/>
            <person name="Lipzen A."/>
            <person name="Lutzoni F."/>
            <person name="Magnuson J."/>
            <person name="Mondo S."/>
            <person name="Nolan M."/>
            <person name="Ohm R."/>
            <person name="Pangilinan J."/>
            <person name="Park H.-J."/>
            <person name="Ramirez L."/>
            <person name="Alfaro M."/>
            <person name="Sun H."/>
            <person name="Tritt A."/>
            <person name="Yoshinaga Y."/>
            <person name="Zwiers L.-H."/>
            <person name="Turgeon B."/>
            <person name="Goodwin S."/>
            <person name="Spatafora J."/>
            <person name="Crous P."/>
            <person name="Grigoriev I."/>
        </authorList>
    </citation>
    <scope>NUCLEOTIDE SEQUENCE</scope>
    <source>
        <strain evidence="16">CBS 122368</strain>
    </source>
</reference>
<evidence type="ECO:0000256" key="2">
    <source>
        <dbReference type="ARBA" id="ARBA00005046"/>
    </source>
</evidence>
<dbReference type="SFLD" id="SFLDG01067">
    <property type="entry name" value="SPASM/twitch_domain_containing"/>
    <property type="match status" value="1"/>
</dbReference>
<dbReference type="UniPathway" id="UPA00344"/>
<keyword evidence="7" id="KW-0547">Nucleotide-binding</keyword>
<evidence type="ECO:0000313" key="17">
    <source>
        <dbReference type="Proteomes" id="UP000800094"/>
    </source>
</evidence>
<dbReference type="PANTHER" id="PTHR22960:SF0">
    <property type="entry name" value="MOLYBDENUM COFACTOR BIOSYNTHESIS PROTEIN 1"/>
    <property type="match status" value="1"/>
</dbReference>
<protein>
    <recommendedName>
        <fullName evidence="3">GTP 3',8-cyclase</fullName>
        <ecNumber evidence="3">4.1.99.22</ecNumber>
    </recommendedName>
</protein>
<evidence type="ECO:0000256" key="9">
    <source>
        <dbReference type="ARBA" id="ARBA00023014"/>
    </source>
</evidence>
<dbReference type="PANTHER" id="PTHR22960">
    <property type="entry name" value="MOLYBDOPTERIN COFACTOR SYNTHESIS PROTEIN A"/>
    <property type="match status" value="1"/>
</dbReference>
<keyword evidence="10" id="KW-0496">Mitochondrion</keyword>
<comment type="catalytic activity">
    <reaction evidence="14">
        <text>GTP + AH2 + S-adenosyl-L-methionine = (8S)-3',8-cyclo-7,8-dihydroguanosine 5'-triphosphate + 5'-deoxyadenosine + L-methionine + A + H(+)</text>
        <dbReference type="Rhea" id="RHEA:49576"/>
        <dbReference type="ChEBI" id="CHEBI:13193"/>
        <dbReference type="ChEBI" id="CHEBI:15378"/>
        <dbReference type="ChEBI" id="CHEBI:17319"/>
        <dbReference type="ChEBI" id="CHEBI:17499"/>
        <dbReference type="ChEBI" id="CHEBI:37565"/>
        <dbReference type="ChEBI" id="CHEBI:57844"/>
        <dbReference type="ChEBI" id="CHEBI:59789"/>
        <dbReference type="ChEBI" id="CHEBI:131766"/>
        <dbReference type="EC" id="4.1.99.22"/>
    </reaction>
</comment>
<dbReference type="Pfam" id="PF04055">
    <property type="entry name" value="Radical_SAM"/>
    <property type="match status" value="1"/>
</dbReference>
<keyword evidence="11" id="KW-0342">GTP-binding</keyword>
<keyword evidence="8" id="KW-0408">Iron</keyword>
<evidence type="ECO:0000256" key="8">
    <source>
        <dbReference type="ARBA" id="ARBA00023004"/>
    </source>
</evidence>
<dbReference type="InterPro" id="IPR050105">
    <property type="entry name" value="MoCo_biosynth_MoaA/MoaC"/>
</dbReference>
<evidence type="ECO:0000256" key="7">
    <source>
        <dbReference type="ARBA" id="ARBA00022741"/>
    </source>
</evidence>
<dbReference type="GO" id="GO:0051539">
    <property type="term" value="F:4 iron, 4 sulfur cluster binding"/>
    <property type="evidence" value="ECO:0007669"/>
    <property type="project" value="UniProtKB-KW"/>
</dbReference>
<dbReference type="GO" id="GO:0005525">
    <property type="term" value="F:GTP binding"/>
    <property type="evidence" value="ECO:0007669"/>
    <property type="project" value="UniProtKB-KW"/>
</dbReference>
<dbReference type="SFLD" id="SFLDS00029">
    <property type="entry name" value="Radical_SAM"/>
    <property type="match status" value="1"/>
</dbReference>
<dbReference type="AlphaFoldDB" id="A0A6A6HTL5"/>
<evidence type="ECO:0000256" key="1">
    <source>
        <dbReference type="ARBA" id="ARBA00001966"/>
    </source>
</evidence>
<dbReference type="InterPro" id="IPR040064">
    <property type="entry name" value="MoaA-like"/>
</dbReference>
<dbReference type="EC" id="4.1.99.22" evidence="3"/>
<keyword evidence="12" id="KW-0501">Molybdenum cofactor biosynthesis</keyword>
<dbReference type="SFLD" id="SFLDG01383">
    <property type="entry name" value="cyclic_pyranopterin_phosphate"/>
    <property type="match status" value="1"/>
</dbReference>
<dbReference type="PROSITE" id="PS01305">
    <property type="entry name" value="MOAA_NIFB_PQQE"/>
    <property type="match status" value="1"/>
</dbReference>
<keyword evidence="9" id="KW-0411">Iron-sulfur</keyword>
<dbReference type="EMBL" id="ML987213">
    <property type="protein sequence ID" value="KAF2241249.1"/>
    <property type="molecule type" value="Genomic_DNA"/>
</dbReference>
<dbReference type="InterPro" id="IPR000385">
    <property type="entry name" value="MoaA_NifB_PqqE_Fe-S-bd_CS"/>
</dbReference>
<dbReference type="NCBIfam" id="TIGR02666">
    <property type="entry name" value="moaA"/>
    <property type="match status" value="1"/>
</dbReference>
<dbReference type="PROSITE" id="PS51918">
    <property type="entry name" value="RADICAL_SAM"/>
    <property type="match status" value="1"/>
</dbReference>
<dbReference type="CDD" id="cd21117">
    <property type="entry name" value="Twitch_MoaA"/>
    <property type="match status" value="1"/>
</dbReference>
<evidence type="ECO:0000256" key="5">
    <source>
        <dbReference type="ARBA" id="ARBA00022691"/>
    </source>
</evidence>
<dbReference type="InterPro" id="IPR058240">
    <property type="entry name" value="rSAM_sf"/>
</dbReference>
<dbReference type="OrthoDB" id="429626at2759"/>
<dbReference type="InterPro" id="IPR007197">
    <property type="entry name" value="rSAM"/>
</dbReference>
<dbReference type="Proteomes" id="UP000800094">
    <property type="component" value="Unassembled WGS sequence"/>
</dbReference>